<protein>
    <submittedName>
        <fullName evidence="3">XRE family transcriptional regulator</fullName>
    </submittedName>
</protein>
<feature type="domain" description="HTH cro/C1-type" evidence="2">
    <location>
        <begin position="61"/>
        <end position="92"/>
    </location>
</feature>
<proteinExistence type="predicted"/>
<dbReference type="SUPFAM" id="SSF47413">
    <property type="entry name" value="lambda repressor-like DNA-binding domains"/>
    <property type="match status" value="1"/>
</dbReference>
<name>A0A419HPI4_9PSEU</name>
<dbReference type="CDD" id="cd00093">
    <property type="entry name" value="HTH_XRE"/>
    <property type="match status" value="1"/>
</dbReference>
<dbReference type="Gene3D" id="1.10.260.40">
    <property type="entry name" value="lambda repressor-like DNA-binding domains"/>
    <property type="match status" value="1"/>
</dbReference>
<evidence type="ECO:0000259" key="2">
    <source>
        <dbReference type="PROSITE" id="PS50943"/>
    </source>
</evidence>
<dbReference type="Proteomes" id="UP000285112">
    <property type="component" value="Unassembled WGS sequence"/>
</dbReference>
<evidence type="ECO:0000256" key="1">
    <source>
        <dbReference type="SAM" id="MobiDB-lite"/>
    </source>
</evidence>
<dbReference type="OrthoDB" id="5184419at2"/>
<dbReference type="InterPro" id="IPR010982">
    <property type="entry name" value="Lambda_DNA-bd_dom_sf"/>
</dbReference>
<dbReference type="Pfam" id="PF13560">
    <property type="entry name" value="HTH_31"/>
    <property type="match status" value="1"/>
</dbReference>
<dbReference type="GO" id="GO:0003677">
    <property type="term" value="F:DNA binding"/>
    <property type="evidence" value="ECO:0007669"/>
    <property type="project" value="InterPro"/>
</dbReference>
<evidence type="ECO:0000313" key="4">
    <source>
        <dbReference type="Proteomes" id="UP000285112"/>
    </source>
</evidence>
<gene>
    <name evidence="3" type="ORF">D5S19_27760</name>
</gene>
<dbReference type="Gene3D" id="1.25.40.10">
    <property type="entry name" value="Tetratricopeptide repeat domain"/>
    <property type="match status" value="1"/>
</dbReference>
<dbReference type="SUPFAM" id="SSF48452">
    <property type="entry name" value="TPR-like"/>
    <property type="match status" value="1"/>
</dbReference>
<organism evidence="3 4">
    <name type="scientific">Amycolatopsis panacis</name>
    <dbReference type="NCBI Taxonomy" id="2340917"/>
    <lineage>
        <taxon>Bacteria</taxon>
        <taxon>Bacillati</taxon>
        <taxon>Actinomycetota</taxon>
        <taxon>Actinomycetes</taxon>
        <taxon>Pseudonocardiales</taxon>
        <taxon>Pseudonocardiaceae</taxon>
        <taxon>Amycolatopsis</taxon>
    </lineage>
</organism>
<dbReference type="SMART" id="SM00530">
    <property type="entry name" value="HTH_XRE"/>
    <property type="match status" value="1"/>
</dbReference>
<feature type="compositionally biased region" description="Basic residues" evidence="1">
    <location>
        <begin position="31"/>
        <end position="42"/>
    </location>
</feature>
<reference evidence="3 4" key="1">
    <citation type="submission" date="2018-09" db="EMBL/GenBank/DDBJ databases">
        <title>YIM PH 21725 draft genome.</title>
        <authorList>
            <person name="Miao C."/>
        </authorList>
    </citation>
    <scope>NUCLEOTIDE SEQUENCE [LARGE SCALE GENOMIC DNA]</scope>
    <source>
        <strain evidence="4">YIM PH21725</strain>
    </source>
</reference>
<dbReference type="PROSITE" id="PS50943">
    <property type="entry name" value="HTH_CROC1"/>
    <property type="match status" value="1"/>
</dbReference>
<evidence type="ECO:0000313" key="3">
    <source>
        <dbReference type="EMBL" id="RJQ78278.1"/>
    </source>
</evidence>
<comment type="caution">
    <text evidence="3">The sequence shown here is derived from an EMBL/GenBank/DDBJ whole genome shotgun (WGS) entry which is preliminary data.</text>
</comment>
<dbReference type="EMBL" id="QZFV01000131">
    <property type="protein sequence ID" value="RJQ78278.1"/>
    <property type="molecule type" value="Genomic_DNA"/>
</dbReference>
<dbReference type="AlphaFoldDB" id="A0A419HPI4"/>
<dbReference type="InterPro" id="IPR001387">
    <property type="entry name" value="Cro/C1-type_HTH"/>
</dbReference>
<dbReference type="InterPro" id="IPR011990">
    <property type="entry name" value="TPR-like_helical_dom_sf"/>
</dbReference>
<keyword evidence="4" id="KW-1185">Reference proteome</keyword>
<feature type="region of interest" description="Disordered" evidence="1">
    <location>
        <begin position="31"/>
        <end position="50"/>
    </location>
</feature>
<accession>A0A419HPI4</accession>
<sequence length="475" mass="51488">MTPSVVNRRSWFRVPAAGVLHCSACRRPERKRRLSGRPRRRATGNGEESVAGDDVRFGIELRRWRTRAGISLADFAAAVHYSKGHLSKIENGLKHAQPEFARRCDAELDAGGRLAALAGATEARPRPVEVADDGEAWMMNLTGDGAGWFRPMGRREALALGAAAGFSMGVPARVRSVEGTAAVAFRRQFDQIRKLGQTASPGVVLPTLVAQTHTVRALTGQAGADESGQLFRLASRFAEFAGWMTQEAGDERGALWWTDRAVEMAASGGDRHFASYALTRRALISLYRDDAAEAIGLAQQAQRGAVPARILGFAAQHEAQGHALAGDYDTCMRALDRARPLLIAPAEEGEWSSPVLGTTNLDDPAAMAVGWCLLDLGRPREAAVVLDRQLESVPGDALRTRARYGARRALAYAQLNEIEQACALVSELLGPAEIVGSATVAQDLLRLKRIFSRHLRTRAVQEVYPQLTLQLSTTN</sequence>